<name>A0ABU0FNU7_9HYPH</name>
<dbReference type="EMBL" id="JAUSVK010000001">
    <property type="protein sequence ID" value="MDQ0396297.1"/>
    <property type="molecule type" value="Genomic_DNA"/>
</dbReference>
<keyword evidence="3" id="KW-0227">DNA damage</keyword>
<dbReference type="CDD" id="cd00056">
    <property type="entry name" value="ENDO3c"/>
    <property type="match status" value="1"/>
</dbReference>
<evidence type="ECO:0000256" key="1">
    <source>
        <dbReference type="ARBA" id="ARBA00000086"/>
    </source>
</evidence>
<dbReference type="GO" id="GO:0003905">
    <property type="term" value="F:alkylbase DNA N-glycosylase activity"/>
    <property type="evidence" value="ECO:0007669"/>
    <property type="project" value="UniProtKB-EC"/>
</dbReference>
<evidence type="ECO:0000313" key="6">
    <source>
        <dbReference type="EMBL" id="MDQ0396297.1"/>
    </source>
</evidence>
<gene>
    <name evidence="6" type="ORF">J3R73_006089</name>
</gene>
<accession>A0ABU0FNU7</accession>
<keyword evidence="7" id="KW-1185">Reference proteome</keyword>
<dbReference type="Gene3D" id="1.10.1670.40">
    <property type="match status" value="1"/>
</dbReference>
<proteinExistence type="predicted"/>
<dbReference type="InterPro" id="IPR003265">
    <property type="entry name" value="HhH-GPD_domain"/>
</dbReference>
<dbReference type="PANTHER" id="PTHR43003">
    <property type="entry name" value="DNA-3-METHYLADENINE GLYCOSYLASE"/>
    <property type="match status" value="1"/>
</dbReference>
<keyword evidence="6" id="KW-0326">Glycosidase</keyword>
<dbReference type="Pfam" id="PF00730">
    <property type="entry name" value="HhH-GPD"/>
    <property type="match status" value="1"/>
</dbReference>
<dbReference type="RefSeq" id="WP_307436334.1">
    <property type="nucleotide sequence ID" value="NZ_JAUSVK010000001.1"/>
</dbReference>
<keyword evidence="6" id="KW-0378">Hydrolase</keyword>
<dbReference type="Gene3D" id="1.10.340.30">
    <property type="entry name" value="Hypothetical protein, domain 2"/>
    <property type="match status" value="1"/>
</dbReference>
<evidence type="ECO:0000259" key="5">
    <source>
        <dbReference type="SMART" id="SM00478"/>
    </source>
</evidence>
<sequence length="219" mass="23061">MAAIIHSRAEILAGVEALRALDPRLAALHALCGEPPLRRRPGGFPELAWIVVSQQVSVASANAIWARTRAVFDPFTPERLLAAPEADFRAGGLSSPKIRTLRALAQAVAGGLDLEALASCDADAAHAALCAVKGIGPWTADIYLMFCLGHADAFAAGDLALQEAARLVFGLDARPKPVEFIALAEAWRPWRGVAARLLWAYYAKVKSGPGAPVPDSAAP</sequence>
<comment type="catalytic activity">
    <reaction evidence="1">
        <text>Hydrolysis of alkylated DNA, releasing 3-methyladenine, 3-methylguanine, 7-methylguanine and 7-methyladenine.</text>
        <dbReference type="EC" id="3.2.2.21"/>
    </reaction>
</comment>
<dbReference type="EC" id="3.2.2.21" evidence="2"/>
<organism evidence="6 7">
    <name type="scientific">Labrys monachus</name>
    <dbReference type="NCBI Taxonomy" id="217067"/>
    <lineage>
        <taxon>Bacteria</taxon>
        <taxon>Pseudomonadati</taxon>
        <taxon>Pseudomonadota</taxon>
        <taxon>Alphaproteobacteria</taxon>
        <taxon>Hyphomicrobiales</taxon>
        <taxon>Xanthobacteraceae</taxon>
        <taxon>Labrys</taxon>
    </lineage>
</organism>
<keyword evidence="4" id="KW-0234">DNA repair</keyword>
<evidence type="ECO:0000256" key="3">
    <source>
        <dbReference type="ARBA" id="ARBA00022763"/>
    </source>
</evidence>
<evidence type="ECO:0000256" key="4">
    <source>
        <dbReference type="ARBA" id="ARBA00023204"/>
    </source>
</evidence>
<reference evidence="6 7" key="1">
    <citation type="submission" date="2023-07" db="EMBL/GenBank/DDBJ databases">
        <title>Genomic Encyclopedia of Type Strains, Phase IV (KMG-IV): sequencing the most valuable type-strain genomes for metagenomic binning, comparative biology and taxonomic classification.</title>
        <authorList>
            <person name="Goeker M."/>
        </authorList>
    </citation>
    <scope>NUCLEOTIDE SEQUENCE [LARGE SCALE GENOMIC DNA]</scope>
    <source>
        <strain evidence="6 7">DSM 5896</strain>
    </source>
</reference>
<dbReference type="InterPro" id="IPR011257">
    <property type="entry name" value="DNA_glycosylase"/>
</dbReference>
<evidence type="ECO:0000256" key="2">
    <source>
        <dbReference type="ARBA" id="ARBA00012000"/>
    </source>
</evidence>
<dbReference type="InterPro" id="IPR051912">
    <property type="entry name" value="Alkylbase_DNA_Glycosylase/TA"/>
</dbReference>
<dbReference type="Proteomes" id="UP001237448">
    <property type="component" value="Unassembled WGS sequence"/>
</dbReference>
<evidence type="ECO:0000313" key="7">
    <source>
        <dbReference type="Proteomes" id="UP001237448"/>
    </source>
</evidence>
<dbReference type="SMART" id="SM00478">
    <property type="entry name" value="ENDO3c"/>
    <property type="match status" value="1"/>
</dbReference>
<comment type="caution">
    <text evidence="6">The sequence shown here is derived from an EMBL/GenBank/DDBJ whole genome shotgun (WGS) entry which is preliminary data.</text>
</comment>
<dbReference type="SUPFAM" id="SSF48150">
    <property type="entry name" value="DNA-glycosylase"/>
    <property type="match status" value="1"/>
</dbReference>
<feature type="domain" description="HhH-GPD" evidence="5">
    <location>
        <begin position="52"/>
        <end position="203"/>
    </location>
</feature>
<protein>
    <recommendedName>
        <fullName evidence="2">DNA-3-methyladenine glycosylase II</fullName>
        <ecNumber evidence="2">3.2.2.21</ecNumber>
    </recommendedName>
</protein>
<dbReference type="PANTHER" id="PTHR43003:SF13">
    <property type="entry name" value="DNA-3-METHYLADENINE GLYCOSYLASE 2"/>
    <property type="match status" value="1"/>
</dbReference>